<dbReference type="InterPro" id="IPR000276">
    <property type="entry name" value="GPCR_Rhodpsn"/>
</dbReference>
<evidence type="ECO:0000256" key="8">
    <source>
        <dbReference type="ARBA" id="ARBA00023224"/>
    </source>
</evidence>
<evidence type="ECO:0000256" key="4">
    <source>
        <dbReference type="ARBA" id="ARBA00022989"/>
    </source>
</evidence>
<evidence type="ECO:0000259" key="12">
    <source>
        <dbReference type="PROSITE" id="PS50262"/>
    </source>
</evidence>
<dbReference type="GO" id="GO:0005886">
    <property type="term" value="C:plasma membrane"/>
    <property type="evidence" value="ECO:0000318"/>
    <property type="project" value="GO_Central"/>
</dbReference>
<reference evidence="14" key="2">
    <citation type="submission" date="2025-08" db="UniProtKB">
        <authorList>
            <consortium name="RefSeq"/>
        </authorList>
    </citation>
    <scope>IDENTIFICATION</scope>
    <source>
        <strain evidence="14">S238N-H82</strain>
        <tissue evidence="14">Testes</tissue>
    </source>
</reference>
<dbReference type="RefSeq" id="XP_035700257.1">
    <property type="nucleotide sequence ID" value="XM_035844364.1"/>
</dbReference>
<evidence type="ECO:0000256" key="10">
    <source>
        <dbReference type="SAM" id="MobiDB-lite"/>
    </source>
</evidence>
<feature type="compositionally biased region" description="Low complexity" evidence="10">
    <location>
        <begin position="320"/>
        <end position="344"/>
    </location>
</feature>
<dbReference type="PROSITE" id="PS00237">
    <property type="entry name" value="G_PROTEIN_RECEP_F1_1"/>
    <property type="match status" value="1"/>
</dbReference>
<dbReference type="Pfam" id="PF00001">
    <property type="entry name" value="7tm_1"/>
    <property type="match status" value="1"/>
</dbReference>
<dbReference type="OMA" id="CCKQWEN"/>
<evidence type="ECO:0000256" key="6">
    <source>
        <dbReference type="ARBA" id="ARBA00023136"/>
    </source>
</evidence>
<keyword evidence="2" id="KW-1003">Cell membrane</keyword>
<dbReference type="GO" id="GO:0004930">
    <property type="term" value="F:G protein-coupled receptor activity"/>
    <property type="evidence" value="ECO:0000318"/>
    <property type="project" value="GO_Central"/>
</dbReference>
<keyword evidence="13" id="KW-1185">Reference proteome</keyword>
<feature type="compositionally biased region" description="Low complexity" evidence="10">
    <location>
        <begin position="355"/>
        <end position="368"/>
    </location>
</feature>
<dbReference type="Gene3D" id="1.20.1070.10">
    <property type="entry name" value="Rhodopsin 7-helix transmembrane proteins"/>
    <property type="match status" value="1"/>
</dbReference>
<dbReference type="PANTHER" id="PTHR24229">
    <property type="entry name" value="NEUROPEPTIDES RECEPTOR"/>
    <property type="match status" value="1"/>
</dbReference>
<dbReference type="OrthoDB" id="10060185at2759"/>
<dbReference type="FunFam" id="1.20.1070.10:FF:000475">
    <property type="entry name" value="Uncharacterized protein"/>
    <property type="match status" value="1"/>
</dbReference>
<feature type="region of interest" description="Disordered" evidence="10">
    <location>
        <begin position="319"/>
        <end position="530"/>
    </location>
</feature>
<feature type="domain" description="G-protein coupled receptors family 1 profile" evidence="12">
    <location>
        <begin position="16"/>
        <end position="269"/>
    </location>
</feature>
<sequence length="530" mass="57152">MDNVSYSVISAIGILANLLVLYIVVRYRVMRTVCNVYVANLAATDFAFCLYTLIQSIVSNSETYDGICDVGRVLLVFLVSASIMFLIVIAVERYKAITDPLRSRQHGTVKHAGKISAVVWMVASLAAAVDTVARNTVTNDWTFTGTSLYHNSCIFLKLESSDASHPFFVMVLLCFVFLYFLPICIIVPLYIRILVKVRQSRRLVVRETRSDNQAFLMMFVVTVFFLVTWLPYHVISFIIHRVVSRENDVAIELAKSLAVLNSMANPFLYALLGRNFRDQLKKMFCCKQWENRKHWRPKSEASTDMTLTRHVVEATEYAIGQAQGTGRTGQGQATDGTARTQATGGKERTQATGVTGQSQATSGTRQGQTTGGTGQSQATGGTGQSQATGETEQSQATGGTGQSQATGGTEQSQATGGTEMTQATGGTKMTQVTDGTERTQAAGGTQRAQATDGTETTQAAGGTERTQATDGTETTQAAGGTERTQATDGTETTQAAGWTERTQAAGWTERTQAAGGTERTQAGQDRLQAG</sequence>
<evidence type="ECO:0000256" key="11">
    <source>
        <dbReference type="SAM" id="Phobius"/>
    </source>
</evidence>
<feature type="compositionally biased region" description="Low complexity" evidence="10">
    <location>
        <begin position="375"/>
        <end position="413"/>
    </location>
</feature>
<dbReference type="AlphaFoldDB" id="A0A9J7MFG8"/>
<comment type="subcellular location">
    <subcellularLocation>
        <location evidence="1">Cell membrane</location>
        <topology evidence="1">Multi-pass membrane protein</topology>
    </subcellularLocation>
</comment>
<keyword evidence="5 9" id="KW-0297">G-protein coupled receptor</keyword>
<reference evidence="13" key="1">
    <citation type="journal article" date="2020" name="Nat. Ecol. Evol.">
        <title>Deeply conserved synteny resolves early events in vertebrate evolution.</title>
        <authorList>
            <person name="Simakov O."/>
            <person name="Marletaz F."/>
            <person name="Yue J.X."/>
            <person name="O'Connell B."/>
            <person name="Jenkins J."/>
            <person name="Brandt A."/>
            <person name="Calef R."/>
            <person name="Tung C.H."/>
            <person name="Huang T.K."/>
            <person name="Schmutz J."/>
            <person name="Satoh N."/>
            <person name="Yu J.K."/>
            <person name="Putnam N.H."/>
            <person name="Green R.E."/>
            <person name="Rokhsar D.S."/>
        </authorList>
    </citation>
    <scope>NUCLEOTIDE SEQUENCE [LARGE SCALE GENOMIC DNA]</scope>
    <source>
        <strain evidence="13">S238N-H82</strain>
    </source>
</reference>
<comment type="similarity">
    <text evidence="9">Belongs to the G-protein coupled receptor 1 family.</text>
</comment>
<dbReference type="GO" id="GO:0042923">
    <property type="term" value="F:neuropeptide binding"/>
    <property type="evidence" value="ECO:0000318"/>
    <property type="project" value="GO_Central"/>
</dbReference>
<evidence type="ECO:0000313" key="13">
    <source>
        <dbReference type="Proteomes" id="UP000001554"/>
    </source>
</evidence>
<dbReference type="GO" id="GO:0043005">
    <property type="term" value="C:neuron projection"/>
    <property type="evidence" value="ECO:0000318"/>
    <property type="project" value="GO_Central"/>
</dbReference>
<organism evidence="13 14">
    <name type="scientific">Branchiostoma floridae</name>
    <name type="common">Florida lancelet</name>
    <name type="synonym">Amphioxus</name>
    <dbReference type="NCBI Taxonomy" id="7739"/>
    <lineage>
        <taxon>Eukaryota</taxon>
        <taxon>Metazoa</taxon>
        <taxon>Chordata</taxon>
        <taxon>Cephalochordata</taxon>
        <taxon>Leptocardii</taxon>
        <taxon>Amphioxiformes</taxon>
        <taxon>Branchiostomatidae</taxon>
        <taxon>Branchiostoma</taxon>
    </lineage>
</organism>
<dbReference type="CDD" id="cd00637">
    <property type="entry name" value="7tm_classA_rhodopsin-like"/>
    <property type="match status" value="1"/>
</dbReference>
<evidence type="ECO:0000256" key="5">
    <source>
        <dbReference type="ARBA" id="ARBA00023040"/>
    </source>
</evidence>
<feature type="compositionally biased region" description="Polar residues" evidence="10">
    <location>
        <begin position="488"/>
        <end position="502"/>
    </location>
</feature>
<feature type="compositionally biased region" description="Low complexity" evidence="10">
    <location>
        <begin position="438"/>
        <end position="487"/>
    </location>
</feature>
<feature type="transmembrane region" description="Helical" evidence="11">
    <location>
        <begin position="37"/>
        <end position="58"/>
    </location>
</feature>
<feature type="transmembrane region" description="Helical" evidence="11">
    <location>
        <begin position="70"/>
        <end position="91"/>
    </location>
</feature>
<name>A0A9J7MFG8_BRAFL</name>
<accession>A0A9J7MFG8</accession>
<dbReference type="KEGG" id="bfo:118432752"/>
<feature type="transmembrane region" description="Helical" evidence="11">
    <location>
        <begin position="167"/>
        <end position="193"/>
    </location>
</feature>
<evidence type="ECO:0000256" key="9">
    <source>
        <dbReference type="RuleBase" id="RU000688"/>
    </source>
</evidence>
<evidence type="ECO:0000313" key="14">
    <source>
        <dbReference type="RefSeq" id="XP_035700257.1"/>
    </source>
</evidence>
<dbReference type="PROSITE" id="PS50262">
    <property type="entry name" value="G_PROTEIN_RECEP_F1_2"/>
    <property type="match status" value="1"/>
</dbReference>
<feature type="transmembrane region" description="Helical" evidence="11">
    <location>
        <begin position="6"/>
        <end position="25"/>
    </location>
</feature>
<feature type="transmembrane region" description="Helical" evidence="11">
    <location>
        <begin position="112"/>
        <end position="133"/>
    </location>
</feature>
<dbReference type="GO" id="GO:0007218">
    <property type="term" value="P:neuropeptide signaling pathway"/>
    <property type="evidence" value="ECO:0000318"/>
    <property type="project" value="GO_Central"/>
</dbReference>
<dbReference type="PRINTS" id="PR00237">
    <property type="entry name" value="GPCRRHODOPSN"/>
</dbReference>
<protein>
    <submittedName>
        <fullName evidence="14">Somatostatin receptor type 5-like</fullName>
    </submittedName>
</protein>
<feature type="transmembrane region" description="Helical" evidence="11">
    <location>
        <begin position="214"/>
        <end position="233"/>
    </location>
</feature>
<evidence type="ECO:0000256" key="3">
    <source>
        <dbReference type="ARBA" id="ARBA00022692"/>
    </source>
</evidence>
<keyword evidence="4 11" id="KW-1133">Transmembrane helix</keyword>
<dbReference type="PANTHER" id="PTHR24229:SF112">
    <property type="entry name" value="CHEMOKINE-LIKE RECEPTOR 1"/>
    <property type="match status" value="1"/>
</dbReference>
<dbReference type="SUPFAM" id="SSF81321">
    <property type="entry name" value="Family A G protein-coupled receptor-like"/>
    <property type="match status" value="1"/>
</dbReference>
<dbReference type="Proteomes" id="UP000001554">
    <property type="component" value="Chromosome 16"/>
</dbReference>
<keyword evidence="3 9" id="KW-0812">Transmembrane</keyword>
<proteinExistence type="inferred from homology"/>
<dbReference type="GeneID" id="118432752"/>
<gene>
    <name evidence="14" type="primary">LOC118432752</name>
</gene>
<keyword evidence="8 9" id="KW-0807">Transducer</keyword>
<evidence type="ECO:0000256" key="7">
    <source>
        <dbReference type="ARBA" id="ARBA00023170"/>
    </source>
</evidence>
<dbReference type="InterPro" id="IPR017452">
    <property type="entry name" value="GPCR_Rhodpsn_7TM"/>
</dbReference>
<evidence type="ECO:0000256" key="2">
    <source>
        <dbReference type="ARBA" id="ARBA00022475"/>
    </source>
</evidence>
<keyword evidence="6 11" id="KW-0472">Membrane</keyword>
<keyword evidence="7 9" id="KW-0675">Receptor</keyword>
<evidence type="ECO:0000256" key="1">
    <source>
        <dbReference type="ARBA" id="ARBA00004651"/>
    </source>
</evidence>
<feature type="compositionally biased region" description="Polar residues" evidence="10">
    <location>
        <begin position="414"/>
        <end position="434"/>
    </location>
</feature>